<evidence type="ECO:0000256" key="7">
    <source>
        <dbReference type="ARBA" id="ARBA00023180"/>
    </source>
</evidence>
<dbReference type="Gene3D" id="3.40.50.2300">
    <property type="match status" value="1"/>
</dbReference>
<evidence type="ECO:0000313" key="11">
    <source>
        <dbReference type="EMBL" id="PVD33725.1"/>
    </source>
</evidence>
<feature type="transmembrane region" description="Helical" evidence="9">
    <location>
        <begin position="421"/>
        <end position="444"/>
    </location>
</feature>
<dbReference type="InterPro" id="IPR028082">
    <property type="entry name" value="Peripla_BP_I"/>
</dbReference>
<name>A0A2T7PJW4_POMCA</name>
<feature type="transmembrane region" description="Helical" evidence="9">
    <location>
        <begin position="393"/>
        <end position="415"/>
    </location>
</feature>
<dbReference type="InterPro" id="IPR001828">
    <property type="entry name" value="ANF_lig-bd_rcpt"/>
</dbReference>
<dbReference type="PANTHER" id="PTHR10519">
    <property type="entry name" value="GABA-B RECEPTOR"/>
    <property type="match status" value="1"/>
</dbReference>
<evidence type="ECO:0000256" key="4">
    <source>
        <dbReference type="ARBA" id="ARBA00023040"/>
    </source>
</evidence>
<evidence type="ECO:0000313" key="12">
    <source>
        <dbReference type="Proteomes" id="UP000245119"/>
    </source>
</evidence>
<evidence type="ECO:0000256" key="6">
    <source>
        <dbReference type="ARBA" id="ARBA00023170"/>
    </source>
</evidence>
<dbReference type="InterPro" id="IPR002455">
    <property type="entry name" value="GPCR3_GABA-B"/>
</dbReference>
<keyword evidence="4" id="KW-0297">G-protein coupled receptor</keyword>
<keyword evidence="2 9" id="KW-0812">Transmembrane</keyword>
<feature type="domain" description="G-protein coupled receptors family 3 profile" evidence="10">
    <location>
        <begin position="190"/>
        <end position="466"/>
    </location>
</feature>
<dbReference type="InterPro" id="IPR017978">
    <property type="entry name" value="GPCR_3_C"/>
</dbReference>
<keyword evidence="3 9" id="KW-1133">Transmembrane helix</keyword>
<evidence type="ECO:0000256" key="8">
    <source>
        <dbReference type="ARBA" id="ARBA00023224"/>
    </source>
</evidence>
<dbReference type="AlphaFoldDB" id="A0A2T7PJW4"/>
<gene>
    <name evidence="11" type="ORF">C0Q70_04985</name>
</gene>
<dbReference type="EMBL" id="PZQS01000003">
    <property type="protein sequence ID" value="PVD33725.1"/>
    <property type="molecule type" value="Genomic_DNA"/>
</dbReference>
<keyword evidence="5 9" id="KW-0472">Membrane</keyword>
<evidence type="ECO:0000256" key="2">
    <source>
        <dbReference type="ARBA" id="ARBA00022692"/>
    </source>
</evidence>
<dbReference type="OrthoDB" id="411630at2759"/>
<comment type="subcellular location">
    <subcellularLocation>
        <location evidence="1">Membrane</location>
        <topology evidence="1">Multi-pass membrane protein</topology>
    </subcellularLocation>
</comment>
<keyword evidence="6" id="KW-0675">Receptor</keyword>
<dbReference type="PANTHER" id="PTHR10519:SF74">
    <property type="entry name" value="GAMMA-AMINOBUTYRIC ACID TYPE B RECEPTOR SUBUNIT 2"/>
    <property type="match status" value="1"/>
</dbReference>
<feature type="transmembrane region" description="Helical" evidence="9">
    <location>
        <begin position="224"/>
        <end position="241"/>
    </location>
</feature>
<keyword evidence="12" id="KW-1185">Reference proteome</keyword>
<dbReference type="PRINTS" id="PR01177">
    <property type="entry name" value="GABAB1RECPTR"/>
</dbReference>
<sequence>MSGEDLRAYRQGLYGASYVWILPGWAGNLWWTTNPDTTYTCTPAELQTAQDGHFSVNYVSYTSDNATVLGMTVQEFHTRMGSLVSEYSAYAFDAVLSIAHVLHAASVTRGLDLAAFDYENATYSKVFVEEMRKLDITGISGPVGYDDSGNRIGISVLEQSQGGRIPHDRKARSPLPVYLPRAAFISMTVISFCGFLIALTFAAINFKHRHLKVIKLSSPTINNWIAVGCALGYLSVVLNGLDGRLLTPQSVSVMCSARLATLSVAYTLAFGAMFSKTWRVHRIMTNKKLDKIKVKDLHLLAWLIVLVTLDLFFLVLWNIINPLRRDTKPLEVQTDPEDPDHLYLPYLEICVCQHKEYWVGALLVYKGLLLLFGIFLAWETRGIKVQALNDSRYIGLCVYNVAVLCVVGVPVNFLINDENHMGSYLITSAFIILAVSITLCIVFLPKLYTVYRNPSGDVDVRFPTQHTVFSVERASGSKKDQEIQELKDEIARIQGHVGSALLLNGPTSDTAA</sequence>
<reference evidence="11 12" key="1">
    <citation type="submission" date="2018-04" db="EMBL/GenBank/DDBJ databases">
        <title>The genome of golden apple snail Pomacea canaliculata provides insight into stress tolerance and invasive adaptation.</title>
        <authorList>
            <person name="Liu C."/>
            <person name="Liu B."/>
            <person name="Ren Y."/>
            <person name="Zhang Y."/>
            <person name="Wang H."/>
            <person name="Li S."/>
            <person name="Jiang F."/>
            <person name="Yin L."/>
            <person name="Zhang G."/>
            <person name="Qian W."/>
            <person name="Fan W."/>
        </authorList>
    </citation>
    <scope>NUCLEOTIDE SEQUENCE [LARGE SCALE GENOMIC DNA]</scope>
    <source>
        <strain evidence="11">SZHN2017</strain>
        <tissue evidence="11">Muscle</tissue>
    </source>
</reference>
<dbReference type="GO" id="GO:0007214">
    <property type="term" value="P:gamma-aminobutyric acid signaling pathway"/>
    <property type="evidence" value="ECO:0007669"/>
    <property type="project" value="TreeGrafter"/>
</dbReference>
<feature type="transmembrane region" description="Helical" evidence="9">
    <location>
        <begin position="182"/>
        <end position="204"/>
    </location>
</feature>
<evidence type="ECO:0000256" key="5">
    <source>
        <dbReference type="ARBA" id="ARBA00023136"/>
    </source>
</evidence>
<dbReference type="SUPFAM" id="SSF53822">
    <property type="entry name" value="Periplasmic binding protein-like I"/>
    <property type="match status" value="1"/>
</dbReference>
<evidence type="ECO:0000256" key="3">
    <source>
        <dbReference type="ARBA" id="ARBA00022989"/>
    </source>
</evidence>
<dbReference type="GO" id="GO:0004965">
    <property type="term" value="F:G protein-coupled GABA receptor activity"/>
    <property type="evidence" value="ECO:0007669"/>
    <property type="project" value="InterPro"/>
</dbReference>
<feature type="transmembrane region" description="Helical" evidence="9">
    <location>
        <begin position="299"/>
        <end position="320"/>
    </location>
</feature>
<evidence type="ECO:0000256" key="1">
    <source>
        <dbReference type="ARBA" id="ARBA00004141"/>
    </source>
</evidence>
<proteinExistence type="predicted"/>
<feature type="transmembrane region" description="Helical" evidence="9">
    <location>
        <begin position="261"/>
        <end position="278"/>
    </location>
</feature>
<dbReference type="Proteomes" id="UP000245119">
    <property type="component" value="Linkage Group LG3"/>
</dbReference>
<protein>
    <recommendedName>
        <fullName evidence="10">G-protein coupled receptors family 3 profile domain-containing protein</fullName>
    </recommendedName>
</protein>
<dbReference type="CDD" id="cd15047">
    <property type="entry name" value="7tmC_GABA-B-like"/>
    <property type="match status" value="1"/>
</dbReference>
<dbReference type="PRINTS" id="PR01176">
    <property type="entry name" value="GABABRECEPTR"/>
</dbReference>
<dbReference type="Pfam" id="PF00003">
    <property type="entry name" value="7tm_3"/>
    <property type="match status" value="1"/>
</dbReference>
<evidence type="ECO:0000256" key="9">
    <source>
        <dbReference type="SAM" id="Phobius"/>
    </source>
</evidence>
<feature type="transmembrane region" description="Helical" evidence="9">
    <location>
        <begin position="357"/>
        <end position="378"/>
    </location>
</feature>
<dbReference type="Pfam" id="PF01094">
    <property type="entry name" value="ANF_receptor"/>
    <property type="match status" value="1"/>
</dbReference>
<organism evidence="11 12">
    <name type="scientific">Pomacea canaliculata</name>
    <name type="common">Golden apple snail</name>
    <dbReference type="NCBI Taxonomy" id="400727"/>
    <lineage>
        <taxon>Eukaryota</taxon>
        <taxon>Metazoa</taxon>
        <taxon>Spiralia</taxon>
        <taxon>Lophotrochozoa</taxon>
        <taxon>Mollusca</taxon>
        <taxon>Gastropoda</taxon>
        <taxon>Caenogastropoda</taxon>
        <taxon>Architaenioglossa</taxon>
        <taxon>Ampullarioidea</taxon>
        <taxon>Ampullariidae</taxon>
        <taxon>Pomacea</taxon>
    </lineage>
</organism>
<dbReference type="GO" id="GO:0038039">
    <property type="term" value="C:G protein-coupled receptor heterodimeric complex"/>
    <property type="evidence" value="ECO:0007669"/>
    <property type="project" value="TreeGrafter"/>
</dbReference>
<accession>A0A2T7PJW4</accession>
<evidence type="ECO:0000259" key="10">
    <source>
        <dbReference type="PROSITE" id="PS50259"/>
    </source>
</evidence>
<comment type="caution">
    <text evidence="11">The sequence shown here is derived from an EMBL/GenBank/DDBJ whole genome shotgun (WGS) entry which is preliminary data.</text>
</comment>
<dbReference type="PROSITE" id="PS50259">
    <property type="entry name" value="G_PROTEIN_RECEP_F3_4"/>
    <property type="match status" value="1"/>
</dbReference>
<keyword evidence="7" id="KW-0325">Glycoprotein</keyword>
<keyword evidence="8" id="KW-0807">Transducer</keyword>